<dbReference type="SUPFAM" id="SSF55347">
    <property type="entry name" value="Glyceraldehyde-3-phosphate dehydrogenase-like, C-terminal domain"/>
    <property type="match status" value="1"/>
</dbReference>
<evidence type="ECO:0000256" key="6">
    <source>
        <dbReference type="PIRSR" id="PIRSR000149-3"/>
    </source>
</evidence>
<proteinExistence type="inferred from homology"/>
<accession>A0A1D7THD6</accession>
<evidence type="ECO:0000313" key="12">
    <source>
        <dbReference type="Proteomes" id="UP000094609"/>
    </source>
</evidence>
<evidence type="ECO:0000256" key="1">
    <source>
        <dbReference type="ARBA" id="ARBA00007406"/>
    </source>
</evidence>
<dbReference type="PRINTS" id="PR00078">
    <property type="entry name" value="G3PDHDRGNASE"/>
</dbReference>
<evidence type="ECO:0000256" key="4">
    <source>
        <dbReference type="PIRSR" id="PIRSR000149-1"/>
    </source>
</evidence>
<feature type="binding site" evidence="5">
    <location>
        <begin position="210"/>
        <end position="211"/>
    </location>
    <ligand>
        <name>D-glyceraldehyde 3-phosphate</name>
        <dbReference type="ChEBI" id="CHEBI:59776"/>
    </ligand>
</feature>
<feature type="binding site" evidence="5">
    <location>
        <begin position="150"/>
        <end position="152"/>
    </location>
    <ligand>
        <name>D-glyceraldehyde 3-phosphate</name>
        <dbReference type="ChEBI" id="CHEBI:59776"/>
    </ligand>
</feature>
<dbReference type="SUPFAM" id="SSF51735">
    <property type="entry name" value="NAD(P)-binding Rossmann-fold domains"/>
    <property type="match status" value="1"/>
</dbReference>
<evidence type="ECO:0000259" key="10">
    <source>
        <dbReference type="SMART" id="SM00846"/>
    </source>
</evidence>
<evidence type="ECO:0000313" key="11">
    <source>
        <dbReference type="EMBL" id="AOO64360.1"/>
    </source>
</evidence>
<protein>
    <recommendedName>
        <fullName evidence="9">Glyceraldehyde-3-phosphate dehydrogenase</fullName>
        <ecNumber evidence="9">1.2.1.-</ecNumber>
    </recommendedName>
</protein>
<evidence type="ECO:0000256" key="3">
    <source>
        <dbReference type="ARBA" id="ARBA00023002"/>
    </source>
</evidence>
<dbReference type="Proteomes" id="UP000094609">
    <property type="component" value="Chromosome"/>
</dbReference>
<dbReference type="Pfam" id="PF00044">
    <property type="entry name" value="Gp_dh_N"/>
    <property type="match status" value="1"/>
</dbReference>
<dbReference type="EC" id="1.2.1.-" evidence="9"/>
<feature type="binding site" evidence="5">
    <location>
        <position position="181"/>
    </location>
    <ligand>
        <name>D-glyceraldehyde 3-phosphate</name>
        <dbReference type="ChEBI" id="CHEBI:59776"/>
    </ligand>
</feature>
<dbReference type="InterPro" id="IPR020829">
    <property type="entry name" value="GlycerAld_3-P_DH_cat"/>
</dbReference>
<feature type="binding site" evidence="5">
    <location>
        <position position="233"/>
    </location>
    <ligand>
        <name>D-glyceraldehyde 3-phosphate</name>
        <dbReference type="ChEBI" id="CHEBI:59776"/>
    </ligand>
</feature>
<dbReference type="PANTHER" id="PTHR43148">
    <property type="entry name" value="GLYCERALDEHYDE-3-PHOSPHATE DEHYDROGENASE 2"/>
    <property type="match status" value="1"/>
</dbReference>
<evidence type="ECO:0000256" key="2">
    <source>
        <dbReference type="ARBA" id="ARBA00011881"/>
    </source>
</evidence>
<dbReference type="InterPro" id="IPR020831">
    <property type="entry name" value="GlycerAld/Erythrose_P_DH"/>
</dbReference>
<evidence type="ECO:0000256" key="5">
    <source>
        <dbReference type="PIRSR" id="PIRSR000149-2"/>
    </source>
</evidence>
<dbReference type="InterPro" id="IPR036291">
    <property type="entry name" value="NAD(P)-bd_dom_sf"/>
</dbReference>
<evidence type="ECO:0000256" key="9">
    <source>
        <dbReference type="RuleBase" id="RU361160"/>
    </source>
</evidence>
<dbReference type="GO" id="GO:0050661">
    <property type="term" value="F:NADP binding"/>
    <property type="evidence" value="ECO:0007669"/>
    <property type="project" value="InterPro"/>
</dbReference>
<feature type="binding site" evidence="6">
    <location>
        <position position="79"/>
    </location>
    <ligand>
        <name>NAD(+)</name>
        <dbReference type="ChEBI" id="CHEBI:57540"/>
    </ligand>
</feature>
<keyword evidence="6" id="KW-0547">Nucleotide-binding</keyword>
<dbReference type="AlphaFoldDB" id="A0A1D7THD6"/>
<dbReference type="STRING" id="1193502.SHALO_0571"/>
<feature type="binding site" evidence="6">
    <location>
        <position position="34"/>
    </location>
    <ligand>
        <name>NAD(+)</name>
        <dbReference type="ChEBI" id="CHEBI:57540"/>
    </ligand>
</feature>
<reference evidence="12" key="1">
    <citation type="submission" date="2016-08" db="EMBL/GenBank/DDBJ databases">
        <title>Complete genome sequence of the organohalide-respiring Epsilonproteobacterium Sulfurospirillum halorespirans.</title>
        <authorList>
            <person name="Goris T."/>
            <person name="Zimmermann J."/>
            <person name="Schenz B."/>
            <person name="Lemos M."/>
            <person name="Hackermueller J."/>
            <person name="Diekert G."/>
        </authorList>
    </citation>
    <scope>NUCLEOTIDE SEQUENCE [LARGE SCALE GENOMIC DNA]</scope>
    <source>
        <strain>DSM 13726</strain>
        <strain evidence="12">PCE-M2</strain>
    </source>
</reference>
<keyword evidence="12" id="KW-1185">Reference proteome</keyword>
<organism evidence="11 12">
    <name type="scientific">Sulfurospirillum halorespirans DSM 13726</name>
    <dbReference type="NCBI Taxonomy" id="1193502"/>
    <lineage>
        <taxon>Bacteria</taxon>
        <taxon>Pseudomonadati</taxon>
        <taxon>Campylobacterota</taxon>
        <taxon>Epsilonproteobacteria</taxon>
        <taxon>Campylobacterales</taxon>
        <taxon>Sulfurospirillaceae</taxon>
        <taxon>Sulfurospirillum</taxon>
    </lineage>
</organism>
<dbReference type="CDD" id="cd05214">
    <property type="entry name" value="GAPDH_I_N"/>
    <property type="match status" value="1"/>
</dbReference>
<dbReference type="PIRSF" id="PIRSF000149">
    <property type="entry name" value="GAP_DH"/>
    <property type="match status" value="1"/>
</dbReference>
<feature type="binding site" evidence="6">
    <location>
        <position position="121"/>
    </location>
    <ligand>
        <name>NAD(+)</name>
        <dbReference type="ChEBI" id="CHEBI:57540"/>
    </ligand>
</feature>
<feature type="domain" description="Glyceraldehyde 3-phosphate dehydrogenase NAD(P) binding" evidence="10">
    <location>
        <begin position="3"/>
        <end position="151"/>
    </location>
</feature>
<feature type="binding site" evidence="6">
    <location>
        <position position="315"/>
    </location>
    <ligand>
        <name>NAD(+)</name>
        <dbReference type="ChEBI" id="CHEBI:57540"/>
    </ligand>
</feature>
<dbReference type="GO" id="GO:0051287">
    <property type="term" value="F:NAD binding"/>
    <property type="evidence" value="ECO:0007669"/>
    <property type="project" value="InterPro"/>
</dbReference>
<evidence type="ECO:0000256" key="8">
    <source>
        <dbReference type="RuleBase" id="RU000397"/>
    </source>
</evidence>
<dbReference type="GO" id="GO:0016620">
    <property type="term" value="F:oxidoreductase activity, acting on the aldehyde or oxo group of donors, NAD or NADP as acceptor"/>
    <property type="evidence" value="ECO:0007669"/>
    <property type="project" value="InterPro"/>
</dbReference>
<dbReference type="Gene3D" id="3.40.50.720">
    <property type="entry name" value="NAD(P)-binding Rossmann-like Domain"/>
    <property type="match status" value="1"/>
</dbReference>
<dbReference type="Gene3D" id="3.30.360.10">
    <property type="entry name" value="Dihydrodipicolinate Reductase, domain 2"/>
    <property type="match status" value="1"/>
</dbReference>
<dbReference type="SMART" id="SM00846">
    <property type="entry name" value="Gp_dh_N"/>
    <property type="match status" value="1"/>
</dbReference>
<keyword evidence="3 9" id="KW-0560">Oxidoreductase</keyword>
<dbReference type="InterPro" id="IPR006424">
    <property type="entry name" value="Glyceraldehyde-3-P_DH_1"/>
</dbReference>
<dbReference type="FunFam" id="3.30.360.10:FF:000002">
    <property type="entry name" value="Glyceraldehyde-3-phosphate dehydrogenase"/>
    <property type="match status" value="1"/>
</dbReference>
<dbReference type="EMBL" id="CP017111">
    <property type="protein sequence ID" value="AOO64360.1"/>
    <property type="molecule type" value="Genomic_DNA"/>
</dbReference>
<feature type="active site" description="Nucleophile" evidence="4">
    <location>
        <position position="151"/>
    </location>
</feature>
<gene>
    <name evidence="11" type="ORF">SHALO_0571</name>
</gene>
<comment type="subunit">
    <text evidence="2">Homotetramer.</text>
</comment>
<dbReference type="Pfam" id="PF02800">
    <property type="entry name" value="Gp_dh_C"/>
    <property type="match status" value="1"/>
</dbReference>
<dbReference type="PROSITE" id="PS00071">
    <property type="entry name" value="GAPDH"/>
    <property type="match status" value="1"/>
</dbReference>
<keyword evidence="6" id="KW-0520">NAD</keyword>
<dbReference type="InterPro" id="IPR020828">
    <property type="entry name" value="GlycerAld_3-P_DH_NAD(P)-bd"/>
</dbReference>
<feature type="site" description="Activates thiol group during catalysis" evidence="7">
    <location>
        <position position="178"/>
    </location>
</feature>
<evidence type="ECO:0000256" key="7">
    <source>
        <dbReference type="PIRSR" id="PIRSR000149-4"/>
    </source>
</evidence>
<dbReference type="GO" id="GO:0006006">
    <property type="term" value="P:glucose metabolic process"/>
    <property type="evidence" value="ECO:0007669"/>
    <property type="project" value="InterPro"/>
</dbReference>
<name>A0A1D7THD6_9BACT</name>
<dbReference type="FunFam" id="3.40.50.720:FF:000001">
    <property type="entry name" value="Glyceraldehyde-3-phosphate dehydrogenase"/>
    <property type="match status" value="1"/>
</dbReference>
<comment type="similarity">
    <text evidence="1 8">Belongs to the glyceraldehyde-3-phosphate dehydrogenase family.</text>
</comment>
<dbReference type="PATRIC" id="fig|1193502.14.peg.580"/>
<sequence>MALKIAINGFGRIGRCVARIIDSRDDVELVCVNDTADRAMTKQLLKYDSVHGVFQGHVELLEDDYMQIGKANVKMFSTRDPKALNFADYGVDVVLECTGALLTLKDTQVFIDNGIKRVVMSAPAKDDTPTFVMGVNEHTYAGQSIVSNASCTTNCLGPVAKILDDAFGIDKGLMTTVHSYTNDQNILDVKHSKDLRRARAAAINMIPTSTGAAKAIGLVLPHLKGRLHGQSIRVPTPNVSMVDLNVLLKKETTKEEINALFTEQANGKLKGILEVDVEQRVSQDFVTSTLSSIVALDLTQVIGGTMVKVMAWYDNEWGYSTRLVDMALHVSK</sequence>
<feature type="binding site" evidence="6">
    <location>
        <begin position="12"/>
        <end position="13"/>
    </location>
    <ligand>
        <name>NAD(+)</name>
        <dbReference type="ChEBI" id="CHEBI:57540"/>
    </ligand>
</feature>
<dbReference type="CDD" id="cd18126">
    <property type="entry name" value="GAPDH_I_C"/>
    <property type="match status" value="1"/>
</dbReference>
<dbReference type="NCBIfam" id="TIGR01534">
    <property type="entry name" value="GAPDH-I"/>
    <property type="match status" value="1"/>
</dbReference>
<dbReference type="KEGG" id="shal:SHALO_0571"/>
<dbReference type="RefSeq" id="WP_069477299.1">
    <property type="nucleotide sequence ID" value="NZ_CP017111.1"/>
</dbReference>
<dbReference type="InterPro" id="IPR020830">
    <property type="entry name" value="GlycerAld_3-P_DH_AS"/>
</dbReference>